<dbReference type="EMBL" id="AP018042">
    <property type="protein sequence ID" value="BAX79936.1"/>
    <property type="molecule type" value="Genomic_DNA"/>
</dbReference>
<evidence type="ECO:0000313" key="2">
    <source>
        <dbReference type="Proteomes" id="UP000218267"/>
    </source>
</evidence>
<dbReference type="RefSeq" id="WP_096428815.1">
    <property type="nucleotide sequence ID" value="NZ_AP018042.1"/>
</dbReference>
<reference evidence="2" key="2">
    <citation type="journal article" date="2020" name="Antonie Van Leeuwenhoek">
        <title>Labilibaculum antarcticum sp. nov., a novel facultative anaerobic, psychrotorelant bacterium isolated from marine sediment of Antarctica.</title>
        <authorList>
            <person name="Watanabe M."/>
            <person name="Kojima H."/>
            <person name="Fukui M."/>
        </authorList>
    </citation>
    <scope>NUCLEOTIDE SEQUENCE [LARGE SCALE GENOMIC DNA]</scope>
    <source>
        <strain evidence="2">SPP2</strain>
    </source>
</reference>
<name>A0A1Y1CHT5_9BACT</name>
<gene>
    <name evidence="1" type="ORF">ALGA_1560</name>
</gene>
<protein>
    <submittedName>
        <fullName evidence="1">Uncharacterized protein</fullName>
    </submittedName>
</protein>
<accession>A0A1Y1CHT5</accession>
<keyword evidence="2" id="KW-1185">Reference proteome</keyword>
<dbReference type="KEGG" id="mbas:ALGA_1560"/>
<dbReference type="Proteomes" id="UP000218267">
    <property type="component" value="Chromosome"/>
</dbReference>
<sequence>MKNILILTLLLLGTISQLNAQLKLITPEGKVVLLFDNGSWKYEEIKKAEEPVVKIISAKEIAKPIVIIDAELESKTVIKGISEKLNKFSATNNQVKSEFQLISKDGKVILKTNWKIMDAEGFRFFGYITKKSKMVFTLSNGENIELHYATDFAPKEYPKYKFTIFTAELELNEDQIRKLQNTYLQKMEMYWSRRTESYAVFNPDYFVKELAKIIE</sequence>
<evidence type="ECO:0000313" key="1">
    <source>
        <dbReference type="EMBL" id="BAX79936.1"/>
    </source>
</evidence>
<proteinExistence type="predicted"/>
<dbReference type="OrthoDB" id="6400696at2"/>
<reference evidence="1 2" key="1">
    <citation type="journal article" date="2018" name="Mar. Genomics">
        <title>Complete genome sequence of Marinifilaceae bacterium strain SPP2, isolated from the Antarctic marine sediment.</title>
        <authorList>
            <person name="Watanabe M."/>
            <person name="Kojima H."/>
            <person name="Fukui M."/>
        </authorList>
    </citation>
    <scope>NUCLEOTIDE SEQUENCE [LARGE SCALE GENOMIC DNA]</scope>
    <source>
        <strain evidence="1 2">SPP2</strain>
    </source>
</reference>
<organism evidence="1 2">
    <name type="scientific">Labilibaculum antarcticum</name>
    <dbReference type="NCBI Taxonomy" id="1717717"/>
    <lineage>
        <taxon>Bacteria</taxon>
        <taxon>Pseudomonadati</taxon>
        <taxon>Bacteroidota</taxon>
        <taxon>Bacteroidia</taxon>
        <taxon>Marinilabiliales</taxon>
        <taxon>Marinifilaceae</taxon>
        <taxon>Labilibaculum</taxon>
    </lineage>
</organism>
<dbReference type="AlphaFoldDB" id="A0A1Y1CHT5"/>